<dbReference type="GeneID" id="112289727"/>
<accession>A0A2K1L870</accession>
<organism evidence="16">
    <name type="scientific">Physcomitrium patens</name>
    <name type="common">Spreading-leaved earth moss</name>
    <name type="synonym">Physcomitrella patens</name>
    <dbReference type="NCBI Taxonomy" id="3218"/>
    <lineage>
        <taxon>Eukaryota</taxon>
        <taxon>Viridiplantae</taxon>
        <taxon>Streptophyta</taxon>
        <taxon>Embryophyta</taxon>
        <taxon>Bryophyta</taxon>
        <taxon>Bryophytina</taxon>
        <taxon>Bryopsida</taxon>
        <taxon>Funariidae</taxon>
        <taxon>Funariales</taxon>
        <taxon>Funariaceae</taxon>
        <taxon>Physcomitrium</taxon>
    </lineage>
</organism>
<dbReference type="Pfam" id="PF24105">
    <property type="entry name" value="Beta-prop_CAF1B_HIR1"/>
    <property type="match status" value="1"/>
</dbReference>
<dbReference type="Proteomes" id="UP000006727">
    <property type="component" value="Chromosome 1"/>
</dbReference>
<dbReference type="KEGG" id="ppp:112289727"/>
<keyword evidence="5" id="KW-0227">DNA damage</keyword>
<dbReference type="GO" id="GO:0006281">
    <property type="term" value="P:DNA repair"/>
    <property type="evidence" value="ECO:0007669"/>
    <property type="project" value="UniProtKB-KW"/>
</dbReference>
<dbReference type="PROSITE" id="PS50294">
    <property type="entry name" value="WD_REPEATS_REGION"/>
    <property type="match status" value="2"/>
</dbReference>
<dbReference type="GO" id="GO:0005634">
    <property type="term" value="C:nucleus"/>
    <property type="evidence" value="ECO:0000318"/>
    <property type="project" value="GO_Central"/>
</dbReference>
<keyword evidence="9" id="KW-0233">DNA recombination</keyword>
<evidence type="ECO:0000256" key="5">
    <source>
        <dbReference type="ARBA" id="ARBA00022763"/>
    </source>
</evidence>
<dbReference type="InterPro" id="IPR036322">
    <property type="entry name" value="WD40_repeat_dom_sf"/>
</dbReference>
<evidence type="ECO:0000256" key="1">
    <source>
        <dbReference type="ARBA" id="ARBA00004123"/>
    </source>
</evidence>
<dbReference type="EMBL" id="ABEU02000001">
    <property type="protein sequence ID" value="PNR62236.1"/>
    <property type="molecule type" value="Genomic_DNA"/>
</dbReference>
<dbReference type="PANTHER" id="PTHR15271:SF4">
    <property type="entry name" value="CHROMATIN ASSEMBLY FACTOR 1 SUBUNIT B"/>
    <property type="match status" value="1"/>
</dbReference>
<evidence type="ECO:0000256" key="10">
    <source>
        <dbReference type="ARBA" id="ARBA00023204"/>
    </source>
</evidence>
<dbReference type="EnsemblPlants" id="Pp3c1_14663V3.2">
    <property type="protein sequence ID" value="Pp3c1_14663V3.2"/>
    <property type="gene ID" value="Pp3c1_14663"/>
</dbReference>
<evidence type="ECO:0000256" key="6">
    <source>
        <dbReference type="ARBA" id="ARBA00022853"/>
    </source>
</evidence>
<dbReference type="Gramene" id="Pp3c1_14663V3.1">
    <property type="protein sequence ID" value="Pp3c1_14663V3.1"/>
    <property type="gene ID" value="Pp3c1_14663"/>
</dbReference>
<dbReference type="PROSITE" id="PS00678">
    <property type="entry name" value="WD_REPEATS_1"/>
    <property type="match status" value="1"/>
</dbReference>
<dbReference type="STRING" id="3218.A0A2K1L870"/>
<evidence type="ECO:0000256" key="4">
    <source>
        <dbReference type="ARBA" id="ARBA00022737"/>
    </source>
</evidence>
<dbReference type="OrthoDB" id="71227at2759"/>
<feature type="domain" description="CAF1B/HIR1 beta-propeller" evidence="15">
    <location>
        <begin position="1"/>
        <end position="389"/>
    </location>
</feature>
<dbReference type="OMA" id="KIWVIGS"/>
<dbReference type="GO" id="GO:0033186">
    <property type="term" value="C:CAF-1 complex"/>
    <property type="evidence" value="ECO:0000318"/>
    <property type="project" value="GO_Central"/>
</dbReference>
<dbReference type="InterPro" id="IPR045145">
    <property type="entry name" value="PTHR15271"/>
</dbReference>
<comment type="similarity">
    <text evidence="2">Belongs to the WD repeat HIR1 family.</text>
</comment>
<dbReference type="FunFam" id="2.130.10.10:FF:000466">
    <property type="entry name" value="Chromatin assembly factor 1 subunit FAS2"/>
    <property type="match status" value="1"/>
</dbReference>
<evidence type="ECO:0000256" key="14">
    <source>
        <dbReference type="SAM" id="MobiDB-lite"/>
    </source>
</evidence>
<name>A0A2K1L870_PHYPA</name>
<feature type="repeat" description="WD" evidence="13">
    <location>
        <begin position="149"/>
        <end position="181"/>
    </location>
</feature>
<dbReference type="InterPro" id="IPR001680">
    <property type="entry name" value="WD40_rpt"/>
</dbReference>
<dbReference type="InterPro" id="IPR015943">
    <property type="entry name" value="WD40/YVTN_repeat-like_dom_sf"/>
</dbReference>
<keyword evidence="18" id="KW-1185">Reference proteome</keyword>
<evidence type="ECO:0000256" key="7">
    <source>
        <dbReference type="ARBA" id="ARBA00023015"/>
    </source>
</evidence>
<gene>
    <name evidence="17" type="primary">LOC112289727</name>
    <name evidence="16" type="ORF">PHYPA_000660</name>
</gene>
<sequence>MKGATVQIAWHGSEPVLSLDFHPHSGLLATAGADHDIKIWSVHQKESGSPTVEFEADLCYHSKAVNVLRFSPSGQLLASGGDGGEILIWKPIERADKKPSWKVLKTLQLHVRDVLDLAWSPDSLSLMSGSVDNQCMIWDVVSGKVLQVLNDHQHFVQGVAWDPAGEFLTSISSDRTCRIYSRQSVPKSKKRKLAVVQNMFTCKQVLAKSDALPSKTNITIDADGRVAKASQLFHDETLPSFFRRLAWSPDSSFLVVPSGLHRIAHEAPSCNVSFIFSRSDLSRPCIHLPAPTKPVVAVRFCPVIFSLRENETEKGSSSGFALPYRLVFAVATLDSLYVYDTQRSEPIVIFAGIHYAAITDIAWSADAQYVAVSSQDGYCSLLIFHGNELGTKLSSGDVPANIAKFLPENLLGKPQESLPNSTELSQVSEPVGLMNEEQSSPIVICPRPLKHRRITPTALPATCSPIVQKQIADQTSITVSDKKLQRITPIALTEDGPSSSGNCLDTETVHTPSSTQNSLSAVQAADAAETPDSSTCEASSPGAKKRLRINPIPILAGEGALNSGGNVIPRRRPTDCDQSASIAKFRSLESCLQEQGVAGPATVSTE</sequence>
<keyword evidence="7" id="KW-0805">Transcription regulation</keyword>
<evidence type="ECO:0000256" key="3">
    <source>
        <dbReference type="ARBA" id="ARBA00022574"/>
    </source>
</evidence>
<dbReference type="EnsemblPlants" id="Pp3c1_14660V3.1">
    <property type="protein sequence ID" value="Pp3c1_14660V3.1"/>
    <property type="gene ID" value="Pp3c1_14660"/>
</dbReference>
<keyword evidence="11" id="KW-0539">Nucleus</keyword>
<keyword evidence="3 13" id="KW-0853">WD repeat</keyword>
<dbReference type="SMART" id="SM00320">
    <property type="entry name" value="WD40"/>
    <property type="match status" value="6"/>
</dbReference>
<dbReference type="AlphaFoldDB" id="A0A2K1L870"/>
<dbReference type="InterPro" id="IPR019775">
    <property type="entry name" value="WD40_repeat_CS"/>
</dbReference>
<dbReference type="InterPro" id="IPR055410">
    <property type="entry name" value="Beta-prop_CAF1B_HIR1"/>
</dbReference>
<feature type="compositionally biased region" description="Polar residues" evidence="14">
    <location>
        <begin position="496"/>
        <end position="521"/>
    </location>
</feature>
<keyword evidence="8" id="KW-0804">Transcription</keyword>
<evidence type="ECO:0000256" key="8">
    <source>
        <dbReference type="ARBA" id="ARBA00023163"/>
    </source>
</evidence>
<dbReference type="PANTHER" id="PTHR15271">
    <property type="entry name" value="CHROMATIN ASSEMBLY FACTOR 1 SUBUNIT B"/>
    <property type="match status" value="1"/>
</dbReference>
<dbReference type="PROSITE" id="PS50082">
    <property type="entry name" value="WD_REPEATS_2"/>
    <property type="match status" value="4"/>
</dbReference>
<proteinExistence type="inferred from homology"/>
<dbReference type="PaxDb" id="3218-PP1S230_18V6.1"/>
<dbReference type="GO" id="GO:0006334">
    <property type="term" value="P:nucleosome assembly"/>
    <property type="evidence" value="ECO:0000318"/>
    <property type="project" value="GO_Central"/>
</dbReference>
<dbReference type="RefSeq" id="XP_024390989.1">
    <property type="nucleotide sequence ID" value="XM_024535221.2"/>
</dbReference>
<feature type="region of interest" description="Disordered" evidence="14">
    <location>
        <begin position="490"/>
        <end position="543"/>
    </location>
</feature>
<comment type="subcellular location">
    <subcellularLocation>
        <location evidence="1">Nucleus</location>
    </subcellularLocation>
</comment>
<keyword evidence="10" id="KW-0234">DNA repair</keyword>
<evidence type="ECO:0000256" key="9">
    <source>
        <dbReference type="ARBA" id="ARBA00023172"/>
    </source>
</evidence>
<keyword evidence="4" id="KW-0677">Repeat</keyword>
<dbReference type="SUPFAM" id="SSF50978">
    <property type="entry name" value="WD40 repeat-like"/>
    <property type="match status" value="1"/>
</dbReference>
<dbReference type="CDD" id="cd00200">
    <property type="entry name" value="WD40"/>
    <property type="match status" value="1"/>
</dbReference>
<evidence type="ECO:0000313" key="18">
    <source>
        <dbReference type="Proteomes" id="UP000006727"/>
    </source>
</evidence>
<dbReference type="GO" id="GO:0006335">
    <property type="term" value="P:DNA replication-dependent chromatin assembly"/>
    <property type="evidence" value="ECO:0007669"/>
    <property type="project" value="InterPro"/>
</dbReference>
<feature type="repeat" description="WD" evidence="13">
    <location>
        <begin position="107"/>
        <end position="148"/>
    </location>
</feature>
<reference evidence="16 18" key="1">
    <citation type="journal article" date="2008" name="Science">
        <title>The Physcomitrella genome reveals evolutionary insights into the conquest of land by plants.</title>
        <authorList>
            <person name="Rensing S."/>
            <person name="Lang D."/>
            <person name="Zimmer A."/>
            <person name="Terry A."/>
            <person name="Salamov A."/>
            <person name="Shapiro H."/>
            <person name="Nishiyama T."/>
            <person name="Perroud P.-F."/>
            <person name="Lindquist E."/>
            <person name="Kamisugi Y."/>
            <person name="Tanahashi T."/>
            <person name="Sakakibara K."/>
            <person name="Fujita T."/>
            <person name="Oishi K."/>
            <person name="Shin-I T."/>
            <person name="Kuroki Y."/>
            <person name="Toyoda A."/>
            <person name="Suzuki Y."/>
            <person name="Hashimoto A."/>
            <person name="Yamaguchi K."/>
            <person name="Sugano A."/>
            <person name="Kohara Y."/>
            <person name="Fujiyama A."/>
            <person name="Anterola A."/>
            <person name="Aoki S."/>
            <person name="Ashton N."/>
            <person name="Barbazuk W.B."/>
            <person name="Barker E."/>
            <person name="Bennetzen J."/>
            <person name="Bezanilla M."/>
            <person name="Blankenship R."/>
            <person name="Cho S.H."/>
            <person name="Dutcher S."/>
            <person name="Estelle M."/>
            <person name="Fawcett J.A."/>
            <person name="Gundlach H."/>
            <person name="Hanada K."/>
            <person name="Heyl A."/>
            <person name="Hicks K.A."/>
            <person name="Hugh J."/>
            <person name="Lohr M."/>
            <person name="Mayer K."/>
            <person name="Melkozernov A."/>
            <person name="Murata T."/>
            <person name="Nelson D."/>
            <person name="Pils B."/>
            <person name="Prigge M."/>
            <person name="Reiss B."/>
            <person name="Renner T."/>
            <person name="Rombauts S."/>
            <person name="Rushton P."/>
            <person name="Sanderfoot A."/>
            <person name="Schween G."/>
            <person name="Shiu S.-H."/>
            <person name="Stueber K."/>
            <person name="Theodoulou F.L."/>
            <person name="Tu H."/>
            <person name="Van de Peer Y."/>
            <person name="Verrier P.J."/>
            <person name="Waters E."/>
            <person name="Wood A."/>
            <person name="Yang L."/>
            <person name="Cove D."/>
            <person name="Cuming A."/>
            <person name="Hasebe M."/>
            <person name="Lucas S."/>
            <person name="Mishler D.B."/>
            <person name="Reski R."/>
            <person name="Grigoriev I."/>
            <person name="Quatrano R.S."/>
            <person name="Boore J.L."/>
        </authorList>
    </citation>
    <scope>NUCLEOTIDE SEQUENCE [LARGE SCALE GENOMIC DNA]</scope>
    <source>
        <strain evidence="17 18">cv. Gransden 2004</strain>
    </source>
</reference>
<evidence type="ECO:0000313" key="16">
    <source>
        <dbReference type="EMBL" id="PNR62236.1"/>
    </source>
</evidence>
<evidence type="ECO:0000256" key="12">
    <source>
        <dbReference type="ARBA" id="ARBA00077035"/>
    </source>
</evidence>
<reference evidence="17" key="3">
    <citation type="submission" date="2020-12" db="UniProtKB">
        <authorList>
            <consortium name="EnsemblPlants"/>
        </authorList>
    </citation>
    <scope>IDENTIFICATION</scope>
</reference>
<protein>
    <recommendedName>
        <fullName evidence="12">CAF-1 p60 homolog</fullName>
    </recommendedName>
</protein>
<evidence type="ECO:0000256" key="11">
    <source>
        <dbReference type="ARBA" id="ARBA00023242"/>
    </source>
</evidence>
<dbReference type="FunCoup" id="A0A2K1L870">
    <property type="interactions" value="3200"/>
</dbReference>
<evidence type="ECO:0000256" key="13">
    <source>
        <dbReference type="PROSITE-ProRule" id="PRU00221"/>
    </source>
</evidence>
<feature type="repeat" description="WD" evidence="13">
    <location>
        <begin position="16"/>
        <end position="42"/>
    </location>
</feature>
<reference evidence="16 18" key="2">
    <citation type="journal article" date="2018" name="Plant J.">
        <title>The Physcomitrella patens chromosome-scale assembly reveals moss genome structure and evolution.</title>
        <authorList>
            <person name="Lang D."/>
            <person name="Ullrich K.K."/>
            <person name="Murat F."/>
            <person name="Fuchs J."/>
            <person name="Jenkins J."/>
            <person name="Haas F.B."/>
            <person name="Piednoel M."/>
            <person name="Gundlach H."/>
            <person name="Van Bel M."/>
            <person name="Meyberg R."/>
            <person name="Vives C."/>
            <person name="Morata J."/>
            <person name="Symeonidi A."/>
            <person name="Hiss M."/>
            <person name="Muchero W."/>
            <person name="Kamisugi Y."/>
            <person name="Saleh O."/>
            <person name="Blanc G."/>
            <person name="Decker E.L."/>
            <person name="van Gessel N."/>
            <person name="Grimwood J."/>
            <person name="Hayes R.D."/>
            <person name="Graham S.W."/>
            <person name="Gunter L.E."/>
            <person name="McDaniel S.F."/>
            <person name="Hoernstein S.N.W."/>
            <person name="Larsson A."/>
            <person name="Li F.W."/>
            <person name="Perroud P.F."/>
            <person name="Phillips J."/>
            <person name="Ranjan P."/>
            <person name="Rokshar D.S."/>
            <person name="Rothfels C.J."/>
            <person name="Schneider L."/>
            <person name="Shu S."/>
            <person name="Stevenson D.W."/>
            <person name="Thummler F."/>
            <person name="Tillich M."/>
            <person name="Villarreal Aguilar J.C."/>
            <person name="Widiez T."/>
            <person name="Wong G.K."/>
            <person name="Wymore A."/>
            <person name="Zhang Y."/>
            <person name="Zimmer A.D."/>
            <person name="Quatrano R.S."/>
            <person name="Mayer K.F.X."/>
            <person name="Goodstein D."/>
            <person name="Casacuberta J.M."/>
            <person name="Vandepoele K."/>
            <person name="Reski R."/>
            <person name="Cuming A.C."/>
            <person name="Tuskan G.A."/>
            <person name="Maumus F."/>
            <person name="Salse J."/>
            <person name="Schmutz J."/>
            <person name="Rensing S.A."/>
        </authorList>
    </citation>
    <scope>NUCLEOTIDE SEQUENCE [LARGE SCALE GENOMIC DNA]</scope>
    <source>
        <strain evidence="17 18">cv. Gransden 2004</strain>
    </source>
</reference>
<dbReference type="Gramene" id="Pp3c1_14660V3.1">
    <property type="protein sequence ID" value="Pp3c1_14660V3.1"/>
    <property type="gene ID" value="Pp3c1_14660"/>
</dbReference>
<dbReference type="GO" id="GO:0006310">
    <property type="term" value="P:DNA recombination"/>
    <property type="evidence" value="ECO:0007669"/>
    <property type="project" value="UniProtKB-KW"/>
</dbReference>
<evidence type="ECO:0000256" key="2">
    <source>
        <dbReference type="ARBA" id="ARBA00007306"/>
    </source>
</evidence>
<dbReference type="Gramene" id="Pp3c1_14663V3.2">
    <property type="protein sequence ID" value="Pp3c1_14663V3.2"/>
    <property type="gene ID" value="Pp3c1_14663"/>
</dbReference>
<feature type="repeat" description="WD" evidence="13">
    <location>
        <begin position="58"/>
        <end position="90"/>
    </location>
</feature>
<dbReference type="EnsemblPlants" id="Pp3c1_14663V3.1">
    <property type="protein sequence ID" value="Pp3c1_14663V3.1"/>
    <property type="gene ID" value="Pp3c1_14663"/>
</dbReference>
<evidence type="ECO:0000313" key="17">
    <source>
        <dbReference type="EnsemblPlants" id="Pp3c1_14660V3.1"/>
    </source>
</evidence>
<keyword evidence="6" id="KW-0156">Chromatin regulator</keyword>
<evidence type="ECO:0000259" key="15">
    <source>
        <dbReference type="Pfam" id="PF24105"/>
    </source>
</evidence>
<dbReference type="Gene3D" id="2.130.10.10">
    <property type="entry name" value="YVTN repeat-like/Quinoprotein amine dehydrogenase"/>
    <property type="match status" value="2"/>
</dbReference>